<dbReference type="Gene3D" id="3.20.20.190">
    <property type="entry name" value="Phosphatidylinositol (PI) phosphodiesterase"/>
    <property type="match status" value="1"/>
</dbReference>
<gene>
    <name evidence="2" type="ORF">SAMN05192573_104116</name>
</gene>
<dbReference type="InterPro" id="IPR030395">
    <property type="entry name" value="GP_PDE_dom"/>
</dbReference>
<dbReference type="STRING" id="551996.SAMN05192573_104116"/>
<keyword evidence="3" id="KW-1185">Reference proteome</keyword>
<dbReference type="PANTHER" id="PTHR46211:SF14">
    <property type="entry name" value="GLYCEROPHOSPHODIESTER PHOSPHODIESTERASE"/>
    <property type="match status" value="1"/>
</dbReference>
<reference evidence="3" key="1">
    <citation type="submission" date="2016-10" db="EMBL/GenBank/DDBJ databases">
        <authorList>
            <person name="Varghese N."/>
            <person name="Submissions S."/>
        </authorList>
    </citation>
    <scope>NUCLEOTIDE SEQUENCE [LARGE SCALE GENOMIC DNA]</scope>
    <source>
        <strain evidence="3">Gh-67</strain>
    </source>
</reference>
<dbReference type="Proteomes" id="UP000199705">
    <property type="component" value="Unassembled WGS sequence"/>
</dbReference>
<accession>A0A1G7VNP0</accession>
<dbReference type="PANTHER" id="PTHR46211">
    <property type="entry name" value="GLYCEROPHOSPHORYL DIESTER PHOSPHODIESTERASE"/>
    <property type="match status" value="1"/>
</dbReference>
<name>A0A1G7VNP0_9SPHI</name>
<dbReference type="InterPro" id="IPR017946">
    <property type="entry name" value="PLC-like_Pdiesterase_TIM-brl"/>
</dbReference>
<dbReference type="RefSeq" id="WP_091165313.1">
    <property type="nucleotide sequence ID" value="NZ_CP071878.2"/>
</dbReference>
<organism evidence="2 3">
    <name type="scientific">Mucilaginibacter gossypii</name>
    <dbReference type="NCBI Taxonomy" id="551996"/>
    <lineage>
        <taxon>Bacteria</taxon>
        <taxon>Pseudomonadati</taxon>
        <taxon>Bacteroidota</taxon>
        <taxon>Sphingobacteriia</taxon>
        <taxon>Sphingobacteriales</taxon>
        <taxon>Sphingobacteriaceae</taxon>
        <taxon>Mucilaginibacter</taxon>
    </lineage>
</organism>
<protein>
    <submittedName>
        <fullName evidence="2">Glycerophosphoryl diester phosphodiesterase</fullName>
    </submittedName>
</protein>
<dbReference type="GO" id="GO:0006629">
    <property type="term" value="P:lipid metabolic process"/>
    <property type="evidence" value="ECO:0007669"/>
    <property type="project" value="InterPro"/>
</dbReference>
<sequence>MRFQLLTILGLLWLLPGDGWQANPAPVSRHKFIVAAHRGDHVIYPENTLEGYREAIKNEADYVEIDLRTTKDGELVSMHDGSINRMTDGKGQLKDFTLAELLQLKVKSKDTASKQAFRIPTFKQILQLCKNRIGIYLDFKAADPEQAYQMIKEYGMEKQVLVYINSAAQFTGWRKSAPKMPLMLSLPDSVKNTAGMKSFIDQYHPDILDGSYNQYTADMVALAGEYHIPVWPDIQSAGEGPADWSKALAVGLKGLQTDHPAALVKFLKEKGLR</sequence>
<evidence type="ECO:0000259" key="1">
    <source>
        <dbReference type="PROSITE" id="PS51704"/>
    </source>
</evidence>
<dbReference type="Pfam" id="PF03009">
    <property type="entry name" value="GDPD"/>
    <property type="match status" value="1"/>
</dbReference>
<evidence type="ECO:0000313" key="3">
    <source>
        <dbReference type="Proteomes" id="UP000199705"/>
    </source>
</evidence>
<proteinExistence type="predicted"/>
<feature type="domain" description="GP-PDE" evidence="1">
    <location>
        <begin position="32"/>
        <end position="267"/>
    </location>
</feature>
<dbReference type="CDD" id="cd08566">
    <property type="entry name" value="GDPD_AtGDE_like"/>
    <property type="match status" value="1"/>
</dbReference>
<evidence type="ECO:0000313" key="2">
    <source>
        <dbReference type="EMBL" id="SDG61201.1"/>
    </source>
</evidence>
<dbReference type="AlphaFoldDB" id="A0A1G7VNP0"/>
<dbReference type="PROSITE" id="PS51704">
    <property type="entry name" value="GP_PDE"/>
    <property type="match status" value="1"/>
</dbReference>
<dbReference type="GO" id="GO:0008081">
    <property type="term" value="F:phosphoric diester hydrolase activity"/>
    <property type="evidence" value="ECO:0007669"/>
    <property type="project" value="InterPro"/>
</dbReference>
<dbReference type="SUPFAM" id="SSF51695">
    <property type="entry name" value="PLC-like phosphodiesterases"/>
    <property type="match status" value="1"/>
</dbReference>
<dbReference type="EMBL" id="FNCG01000004">
    <property type="protein sequence ID" value="SDG61201.1"/>
    <property type="molecule type" value="Genomic_DNA"/>
</dbReference>